<dbReference type="AlphaFoldDB" id="A0A443S7Y6"/>
<evidence type="ECO:0000313" key="5">
    <source>
        <dbReference type="Proteomes" id="UP000288716"/>
    </source>
</evidence>
<keyword evidence="5" id="KW-1185">Reference proteome</keyword>
<dbReference type="EMBL" id="NCKV01006138">
    <property type="protein sequence ID" value="RWS23621.1"/>
    <property type="molecule type" value="Genomic_DNA"/>
</dbReference>
<dbReference type="InterPro" id="IPR000504">
    <property type="entry name" value="RRM_dom"/>
</dbReference>
<evidence type="ECO:0000256" key="2">
    <source>
        <dbReference type="PROSITE-ProRule" id="PRU00176"/>
    </source>
</evidence>
<sequence>MSCVRHFSRHFLNFLVYLAKSMDQLELMLKSNATPTFIPQNLSDCYLRAHVAWVDDDIELAFLLYNRVTEKLYENSIFNDAKIGEALERIATLAKCLKNRYKTIQSKKIFSIDNTINELNTVRFEKSSPKCDGYLIESFFSKYAMMKKICFNVHDERGFGFVRFALSTASDANSKENGTMYYGQRITFKRFVEKLNTLKESVSTQSNRAFSLKLMLHNVLTDYETEDELRSLFSRFGEIKKMIIFSCSEKEKNGFVVVEFKYAFSTVNAYVKMRQFEMPSGHTMHISLSTTDEVRQELMRRFTKIFCFECNDDREQL</sequence>
<comment type="caution">
    <text evidence="4">The sequence shown here is derived from an EMBL/GenBank/DDBJ whole genome shotgun (WGS) entry which is preliminary data.</text>
</comment>
<dbReference type="GO" id="GO:0003723">
    <property type="term" value="F:RNA binding"/>
    <property type="evidence" value="ECO:0007669"/>
    <property type="project" value="UniProtKB-UniRule"/>
</dbReference>
<dbReference type="PROSITE" id="PS50102">
    <property type="entry name" value="RRM"/>
    <property type="match status" value="1"/>
</dbReference>
<organism evidence="4 5">
    <name type="scientific">Leptotrombidium deliense</name>
    <dbReference type="NCBI Taxonomy" id="299467"/>
    <lineage>
        <taxon>Eukaryota</taxon>
        <taxon>Metazoa</taxon>
        <taxon>Ecdysozoa</taxon>
        <taxon>Arthropoda</taxon>
        <taxon>Chelicerata</taxon>
        <taxon>Arachnida</taxon>
        <taxon>Acari</taxon>
        <taxon>Acariformes</taxon>
        <taxon>Trombidiformes</taxon>
        <taxon>Prostigmata</taxon>
        <taxon>Anystina</taxon>
        <taxon>Parasitengona</taxon>
        <taxon>Trombiculoidea</taxon>
        <taxon>Trombiculidae</taxon>
        <taxon>Leptotrombidium</taxon>
    </lineage>
</organism>
<accession>A0A443S7Y6</accession>
<feature type="domain" description="RRM" evidence="3">
    <location>
        <begin position="212"/>
        <end position="291"/>
    </location>
</feature>
<keyword evidence="1 2" id="KW-0694">RNA-binding</keyword>
<dbReference type="OrthoDB" id="10044938at2759"/>
<dbReference type="Gene3D" id="3.30.70.330">
    <property type="match status" value="2"/>
</dbReference>
<evidence type="ECO:0000256" key="1">
    <source>
        <dbReference type="ARBA" id="ARBA00022884"/>
    </source>
</evidence>
<dbReference type="Proteomes" id="UP000288716">
    <property type="component" value="Unassembled WGS sequence"/>
</dbReference>
<dbReference type="InterPro" id="IPR012677">
    <property type="entry name" value="Nucleotide-bd_a/b_plait_sf"/>
</dbReference>
<dbReference type="VEuPathDB" id="VectorBase:LDEU008419"/>
<reference evidence="4 5" key="1">
    <citation type="journal article" date="2018" name="Gigascience">
        <title>Genomes of trombidid mites reveal novel predicted allergens and laterally-transferred genes associated with secondary metabolism.</title>
        <authorList>
            <person name="Dong X."/>
            <person name="Chaisiri K."/>
            <person name="Xia D."/>
            <person name="Armstrong S.D."/>
            <person name="Fang Y."/>
            <person name="Donnelly M.J."/>
            <person name="Kadowaki T."/>
            <person name="McGarry J.W."/>
            <person name="Darby A.C."/>
            <person name="Makepeace B.L."/>
        </authorList>
    </citation>
    <scope>NUCLEOTIDE SEQUENCE [LARGE SCALE GENOMIC DNA]</scope>
    <source>
        <strain evidence="4">UoL-UT</strain>
    </source>
</reference>
<evidence type="ECO:0000313" key="4">
    <source>
        <dbReference type="EMBL" id="RWS23621.1"/>
    </source>
</evidence>
<dbReference type="Pfam" id="PF00076">
    <property type="entry name" value="RRM_1"/>
    <property type="match status" value="1"/>
</dbReference>
<dbReference type="SUPFAM" id="SSF54928">
    <property type="entry name" value="RNA-binding domain, RBD"/>
    <property type="match status" value="2"/>
</dbReference>
<dbReference type="InterPro" id="IPR035979">
    <property type="entry name" value="RBD_domain_sf"/>
</dbReference>
<proteinExistence type="predicted"/>
<dbReference type="SUPFAM" id="SSF140856">
    <property type="entry name" value="USP8 N-terminal domain-like"/>
    <property type="match status" value="1"/>
</dbReference>
<dbReference type="SMART" id="SM00360">
    <property type="entry name" value="RRM"/>
    <property type="match status" value="2"/>
</dbReference>
<name>A0A443S7Y6_9ACAR</name>
<gene>
    <name evidence="4" type="ORF">B4U80_13340</name>
</gene>
<evidence type="ECO:0000259" key="3">
    <source>
        <dbReference type="PROSITE" id="PS50102"/>
    </source>
</evidence>
<dbReference type="CDD" id="cd00590">
    <property type="entry name" value="RRM_SF"/>
    <property type="match status" value="1"/>
</dbReference>
<protein>
    <recommendedName>
        <fullName evidence="3">RRM domain-containing protein</fullName>
    </recommendedName>
</protein>